<dbReference type="Proteomes" id="UP000008783">
    <property type="component" value="Unassembled WGS sequence"/>
</dbReference>
<feature type="region of interest" description="Disordered" evidence="1">
    <location>
        <begin position="1"/>
        <end position="20"/>
    </location>
</feature>
<reference evidence="3" key="2">
    <citation type="journal article" date="2011" name="Proc. Natl. Acad. Sci. U.S.A.">
        <title>Obligate biotrophy features unraveled by the genomic analysis of rust fungi.</title>
        <authorList>
            <person name="Duplessis S."/>
            <person name="Cuomo C.A."/>
            <person name="Lin Y.-C."/>
            <person name="Aerts A."/>
            <person name="Tisserant E."/>
            <person name="Veneault-Fourrey C."/>
            <person name="Joly D.L."/>
            <person name="Hacquard S."/>
            <person name="Amselem J."/>
            <person name="Cantarel B.L."/>
            <person name="Chiu R."/>
            <person name="Coutinho P.M."/>
            <person name="Feau N."/>
            <person name="Field M."/>
            <person name="Frey P."/>
            <person name="Gelhaye E."/>
            <person name="Goldberg J."/>
            <person name="Grabherr M.G."/>
            <person name="Kodira C.D."/>
            <person name="Kohler A."/>
            <person name="Kuees U."/>
            <person name="Lindquist E.A."/>
            <person name="Lucas S.M."/>
            <person name="Mago R."/>
            <person name="Mauceli E."/>
            <person name="Morin E."/>
            <person name="Murat C."/>
            <person name="Pangilinan J.L."/>
            <person name="Park R."/>
            <person name="Pearson M."/>
            <person name="Quesneville H."/>
            <person name="Rouhier N."/>
            <person name="Sakthikumar S."/>
            <person name="Salamov A.A."/>
            <person name="Schmutz J."/>
            <person name="Selles B."/>
            <person name="Shapiro H."/>
            <person name="Tanguay P."/>
            <person name="Tuskan G.A."/>
            <person name="Henrissat B."/>
            <person name="Van de Peer Y."/>
            <person name="Rouze P."/>
            <person name="Ellis J.G."/>
            <person name="Dodds P.N."/>
            <person name="Schein J.E."/>
            <person name="Zhong S."/>
            <person name="Hamelin R.C."/>
            <person name="Grigoriev I.V."/>
            <person name="Szabo L.J."/>
            <person name="Martin F."/>
        </authorList>
    </citation>
    <scope>NUCLEOTIDE SEQUENCE [LARGE SCALE GENOMIC DNA]</scope>
    <source>
        <strain evidence="3">CRL 75-36-700-3 / race SCCL</strain>
    </source>
</reference>
<dbReference type="KEGG" id="pgr:PGTG_14412"/>
<sequence length="426" mass="48678">MTDSTNKPSEEPKELPKKQLLRQQGDLVIQGYKDLADKTGSFLDKHDERYRASVSSTLASVQNAVSIDQPQLKKRLLVKLQSSLLPQLQQQIITTLRLTNPYDLTKDPGSQFKCILEVQAELNPILDQIFSTTDVLCPEPLPSPSIRTNDQYLKELKPFRIYGLYHHLMAFFLEQIHHVFSESSDLIQQLKLATKKYQGKVDLASARDYLNEEGDHCLELIESAINWLEGSEFDVVQIDWRNEKRGIDEQLQELLGMINPTPPLNEENNPSGTQPLSEPVVNLAKSVLLVIKLCRLFFNKLSERGMNRKRLPLFTTMCSYQLDLISRLAEEIDGNLGRILKIVRAADTILDENTTESLTKTVKALETHFETPLLLILLHFLPIIPDTVGNPVQNYFKEWFAIWNTQFTLAIKNLLDAIESYEGNFE</sequence>
<dbReference type="HOGENOM" id="CLU_033090_3_0_1"/>
<accession>E3KVI8</accession>
<dbReference type="AlphaFoldDB" id="E3KVI8"/>
<gene>
    <name evidence="2" type="ORF">PGTG_14412</name>
</gene>
<dbReference type="RefSeq" id="XP_003332747.1">
    <property type="nucleotide sequence ID" value="XM_003332699.2"/>
</dbReference>
<dbReference type="GeneID" id="10535720"/>
<dbReference type="InParanoid" id="E3KVI8"/>
<dbReference type="EMBL" id="DS178313">
    <property type="protein sequence ID" value="EFP88328.1"/>
    <property type="molecule type" value="Genomic_DNA"/>
</dbReference>
<organism evidence="2 3">
    <name type="scientific">Puccinia graminis f. sp. tritici (strain CRL 75-36-700-3 / race SCCL)</name>
    <name type="common">Black stem rust fungus</name>
    <dbReference type="NCBI Taxonomy" id="418459"/>
    <lineage>
        <taxon>Eukaryota</taxon>
        <taxon>Fungi</taxon>
        <taxon>Dikarya</taxon>
        <taxon>Basidiomycota</taxon>
        <taxon>Pucciniomycotina</taxon>
        <taxon>Pucciniomycetes</taxon>
        <taxon>Pucciniales</taxon>
        <taxon>Pucciniaceae</taxon>
        <taxon>Puccinia</taxon>
    </lineage>
</organism>
<name>E3KVI8_PUCGT</name>
<evidence type="ECO:0000256" key="1">
    <source>
        <dbReference type="SAM" id="MobiDB-lite"/>
    </source>
</evidence>
<feature type="compositionally biased region" description="Basic and acidic residues" evidence="1">
    <location>
        <begin position="8"/>
        <end position="17"/>
    </location>
</feature>
<reference key="1">
    <citation type="submission" date="2007-01" db="EMBL/GenBank/DDBJ databases">
        <title>The Genome Sequence of Puccinia graminis f. sp. tritici Strain CRL 75-36-700-3.</title>
        <authorList>
            <consortium name="The Broad Institute Genome Sequencing Platform"/>
            <person name="Birren B."/>
            <person name="Lander E."/>
            <person name="Galagan J."/>
            <person name="Nusbaum C."/>
            <person name="Devon K."/>
            <person name="Cuomo C."/>
            <person name="Jaffe D."/>
            <person name="Butler J."/>
            <person name="Alvarez P."/>
            <person name="Gnerre S."/>
            <person name="Grabherr M."/>
            <person name="Mauceli E."/>
            <person name="Brockman W."/>
            <person name="Young S."/>
            <person name="LaButti K."/>
            <person name="Sykes S."/>
            <person name="DeCaprio D."/>
            <person name="Crawford M."/>
            <person name="Koehrsen M."/>
            <person name="Engels R."/>
            <person name="Montgomery P."/>
            <person name="Pearson M."/>
            <person name="Howarth C."/>
            <person name="Larson L."/>
            <person name="White J."/>
            <person name="Zeng Q."/>
            <person name="Kodira C."/>
            <person name="Yandava C."/>
            <person name="Alvarado L."/>
            <person name="O'Leary S."/>
            <person name="Szabo L."/>
            <person name="Dean R."/>
            <person name="Schein J."/>
        </authorList>
    </citation>
    <scope>NUCLEOTIDE SEQUENCE</scope>
    <source>
        <strain>CRL 75-36-700-3</strain>
    </source>
</reference>
<dbReference type="STRING" id="418459.E3KVI8"/>
<proteinExistence type="predicted"/>
<dbReference type="PANTHER" id="PTHR33069">
    <property type="entry name" value="CHROMOSOME 7, WHOLE GENOME SHOTGUN SEQUENCE-RELATED"/>
    <property type="match status" value="1"/>
</dbReference>
<dbReference type="VEuPathDB" id="FungiDB:PGTG_14412"/>
<evidence type="ECO:0000313" key="2">
    <source>
        <dbReference type="EMBL" id="EFP88328.1"/>
    </source>
</evidence>
<dbReference type="PANTHER" id="PTHR33069:SF3">
    <property type="entry name" value="DYNEIN HEAVY CHAIN TAIL DOMAIN-CONTAINING PROTEIN"/>
    <property type="match status" value="1"/>
</dbReference>
<dbReference type="OrthoDB" id="2506958at2759"/>
<protein>
    <submittedName>
        <fullName evidence="2">Uncharacterized protein</fullName>
    </submittedName>
</protein>
<keyword evidence="3" id="KW-1185">Reference proteome</keyword>
<evidence type="ECO:0000313" key="3">
    <source>
        <dbReference type="Proteomes" id="UP000008783"/>
    </source>
</evidence>